<feature type="domain" description="Mandelate racemase/muconate lactonizing enzyme C-terminal" evidence="8">
    <location>
        <begin position="146"/>
        <end position="244"/>
    </location>
</feature>
<feature type="binding site" evidence="6">
    <location>
        <position position="248"/>
    </location>
    <ligand>
        <name>Mg(2+)</name>
        <dbReference type="ChEBI" id="CHEBI:18420"/>
    </ligand>
</feature>
<dbReference type="InterPro" id="IPR013341">
    <property type="entry name" value="Mandelate_racemase_N_dom"/>
</dbReference>
<accession>A0A0R2DZY2</accession>
<evidence type="ECO:0000256" key="2">
    <source>
        <dbReference type="ARBA" id="ARBA00022723"/>
    </source>
</evidence>
<keyword evidence="10" id="KW-1185">Reference proteome</keyword>
<proteinExistence type="inferred from homology"/>
<evidence type="ECO:0000313" key="9">
    <source>
        <dbReference type="EMBL" id="KRN09520.1"/>
    </source>
</evidence>
<dbReference type="EMBL" id="AYYH01000024">
    <property type="protein sequence ID" value="KRN09520.1"/>
    <property type="molecule type" value="Genomic_DNA"/>
</dbReference>
<reference evidence="9 10" key="1">
    <citation type="journal article" date="2015" name="Genome Announc.">
        <title>Expanding the biotechnology potential of lactobacilli through comparative genomics of 213 strains and associated genera.</title>
        <authorList>
            <person name="Sun Z."/>
            <person name="Harris H.M."/>
            <person name="McCann A."/>
            <person name="Guo C."/>
            <person name="Argimon S."/>
            <person name="Zhang W."/>
            <person name="Yang X."/>
            <person name="Jeffery I.B."/>
            <person name="Cooney J.C."/>
            <person name="Kagawa T.F."/>
            <person name="Liu W."/>
            <person name="Song Y."/>
            <person name="Salvetti E."/>
            <person name="Wrobel A."/>
            <person name="Rasinkangas P."/>
            <person name="Parkhill J."/>
            <person name="Rea M.C."/>
            <person name="O'Sullivan O."/>
            <person name="Ritari J."/>
            <person name="Douillard F.P."/>
            <person name="Paul Ross R."/>
            <person name="Yang R."/>
            <person name="Briner A.E."/>
            <person name="Felis G.E."/>
            <person name="de Vos W.M."/>
            <person name="Barrangou R."/>
            <person name="Klaenhammer T.R."/>
            <person name="Caufield P.W."/>
            <person name="Cui Y."/>
            <person name="Zhang H."/>
            <person name="O'Toole P.W."/>
        </authorList>
    </citation>
    <scope>NUCLEOTIDE SEQUENCE [LARGE SCALE GENOMIC DNA]</scope>
    <source>
        <strain evidence="9 10">DSM 20444</strain>
    </source>
</reference>
<dbReference type="PANTHER" id="PTHR48073:SF2">
    <property type="entry name" value="O-SUCCINYLBENZOATE SYNTHASE"/>
    <property type="match status" value="1"/>
</dbReference>
<evidence type="ECO:0000256" key="3">
    <source>
        <dbReference type="ARBA" id="ARBA00022842"/>
    </source>
</evidence>
<dbReference type="Gene3D" id="3.20.20.120">
    <property type="entry name" value="Enolase-like C-terminal domain"/>
    <property type="match status" value="1"/>
</dbReference>
<evidence type="ECO:0000256" key="7">
    <source>
        <dbReference type="RuleBase" id="RU366006"/>
    </source>
</evidence>
<dbReference type="GO" id="GO:0046872">
    <property type="term" value="F:metal ion binding"/>
    <property type="evidence" value="ECO:0007669"/>
    <property type="project" value="UniProtKB-KW"/>
</dbReference>
<dbReference type="EC" id="5.1.1.-" evidence="7"/>
<dbReference type="InterPro" id="IPR036849">
    <property type="entry name" value="Enolase-like_C_sf"/>
</dbReference>
<dbReference type="Gene3D" id="3.30.390.10">
    <property type="entry name" value="Enolase-like, N-terminal domain"/>
    <property type="match status" value="1"/>
</dbReference>
<keyword evidence="2 6" id="KW-0479">Metal-binding</keyword>
<feature type="binding site" evidence="6">
    <location>
        <position position="195"/>
    </location>
    <ligand>
        <name>Mg(2+)</name>
        <dbReference type="ChEBI" id="CHEBI:18420"/>
    </ligand>
</feature>
<feature type="binding site" evidence="6">
    <location>
        <position position="223"/>
    </location>
    <ligand>
        <name>Mg(2+)</name>
        <dbReference type="ChEBI" id="CHEBI:18420"/>
    </ligand>
</feature>
<dbReference type="GO" id="GO:0016855">
    <property type="term" value="F:racemase and epimerase activity, acting on amino acids and derivatives"/>
    <property type="evidence" value="ECO:0007669"/>
    <property type="project" value="UniProtKB-UniRule"/>
</dbReference>
<dbReference type="SFLD" id="SFLDS00001">
    <property type="entry name" value="Enolase"/>
    <property type="match status" value="1"/>
</dbReference>
<gene>
    <name evidence="9" type="ORF">FD00_GL001007</name>
</gene>
<comment type="similarity">
    <text evidence="1 7">Belongs to the mandelate racemase/muconate lactonizing enzyme family.</text>
</comment>
<evidence type="ECO:0000259" key="8">
    <source>
        <dbReference type="SMART" id="SM00922"/>
    </source>
</evidence>
<dbReference type="AlphaFoldDB" id="A0A0R2DZY2"/>
<evidence type="ECO:0000256" key="5">
    <source>
        <dbReference type="PIRSR" id="PIRSR634603-1"/>
    </source>
</evidence>
<evidence type="ECO:0000256" key="6">
    <source>
        <dbReference type="PIRSR" id="PIRSR634603-3"/>
    </source>
</evidence>
<dbReference type="PANTHER" id="PTHR48073">
    <property type="entry name" value="O-SUCCINYLBENZOATE SYNTHASE-RELATED"/>
    <property type="match status" value="1"/>
</dbReference>
<dbReference type="Pfam" id="PF02746">
    <property type="entry name" value="MR_MLE_N"/>
    <property type="match status" value="1"/>
</dbReference>
<dbReference type="Proteomes" id="UP000050898">
    <property type="component" value="Unassembled WGS sequence"/>
</dbReference>
<comment type="cofactor">
    <cofactor evidence="6 7">
        <name>Mg(2+)</name>
        <dbReference type="ChEBI" id="CHEBI:18420"/>
    </cofactor>
    <text evidence="6 7">Binds 1 Mg(2+) ion per subunit.</text>
</comment>
<evidence type="ECO:0000256" key="1">
    <source>
        <dbReference type="ARBA" id="ARBA00008031"/>
    </source>
</evidence>
<dbReference type="PATRIC" id="fig|1046596.6.peg.1086"/>
<sequence length="357" mass="39852">MDETGVIERIEFETIKEDLQHPFVTALHEVRYVIAVRVRIILKNGLVGLGSATPNDKVTGDTLESMSYVMKNVIKSKIIGLNITNWDYVLQIIRESIADNSPAKAAFEIALYDLRAQLFQMSLSRLLGGIPRNLYTDYTVSLAPLSEMVEESCELVKRGFNALKIKLGDHDFEEDVQLILDIAKVIPNAVSLRIDINQAWTVSETLSAVDTWTKHSVNIDFIEQPVKADNYSGMRQITQCSKLPVMADESVHTFEDARELIANHACDLVNIKLMKTGGISQAERINQLCEMAGIQCMIGCMIESRESIAAAVAFATAHRNVKYVDLDSVFMSRSKRKGGFESEKNMLRVTEKAGLGF</sequence>
<dbReference type="CDD" id="cd03319">
    <property type="entry name" value="L-Ala-DL-Glu_epimerase"/>
    <property type="match status" value="1"/>
</dbReference>
<keyword evidence="4 7" id="KW-0413">Isomerase</keyword>
<organism evidence="9 10">
    <name type="scientific">Liquorilactobacillus mali KCTC 3596 = DSM 20444</name>
    <dbReference type="NCBI Taxonomy" id="1046596"/>
    <lineage>
        <taxon>Bacteria</taxon>
        <taxon>Bacillati</taxon>
        <taxon>Bacillota</taxon>
        <taxon>Bacilli</taxon>
        <taxon>Lactobacillales</taxon>
        <taxon>Lactobacillaceae</taxon>
        <taxon>Liquorilactobacillus</taxon>
    </lineage>
</organism>
<name>A0A0R2DZY2_9LACO</name>
<dbReference type="InterPro" id="IPR034603">
    <property type="entry name" value="Dipeptide_epimerase"/>
</dbReference>
<evidence type="ECO:0000313" key="10">
    <source>
        <dbReference type="Proteomes" id="UP000050898"/>
    </source>
</evidence>
<dbReference type="SUPFAM" id="SSF51604">
    <property type="entry name" value="Enolase C-terminal domain-like"/>
    <property type="match status" value="1"/>
</dbReference>
<dbReference type="InterPro" id="IPR013342">
    <property type="entry name" value="Mandelate_racemase_C"/>
</dbReference>
<dbReference type="SFLD" id="SFLDG00180">
    <property type="entry name" value="muconate_cycloisomerase"/>
    <property type="match status" value="1"/>
</dbReference>
<evidence type="ECO:0000256" key="4">
    <source>
        <dbReference type="ARBA" id="ARBA00023235"/>
    </source>
</evidence>
<dbReference type="OrthoDB" id="9775391at2"/>
<dbReference type="SMART" id="SM00922">
    <property type="entry name" value="MR_MLE"/>
    <property type="match status" value="1"/>
</dbReference>
<keyword evidence="3 6" id="KW-0460">Magnesium</keyword>
<dbReference type="Pfam" id="PF13378">
    <property type="entry name" value="MR_MLE_C"/>
    <property type="match status" value="1"/>
</dbReference>
<comment type="caution">
    <text evidence="9">The sequence shown here is derived from an EMBL/GenBank/DDBJ whole genome shotgun (WGS) entry which is preliminary data.</text>
</comment>
<feature type="active site" description="Proton acceptor; specific for (R)-substrate epimerization" evidence="5">
    <location>
        <position position="166"/>
    </location>
</feature>
<dbReference type="SUPFAM" id="SSF54826">
    <property type="entry name" value="Enolase N-terminal domain-like"/>
    <property type="match status" value="1"/>
</dbReference>
<dbReference type="InterPro" id="IPR029017">
    <property type="entry name" value="Enolase-like_N"/>
</dbReference>
<feature type="active site" description="Proton acceptor; specific for (S)-substrate epimerization" evidence="5">
    <location>
        <position position="272"/>
    </location>
</feature>
<dbReference type="InterPro" id="IPR029065">
    <property type="entry name" value="Enolase_C-like"/>
</dbReference>
<protein>
    <recommendedName>
        <fullName evidence="7">Dipeptide epimerase</fullName>
        <ecNumber evidence="7">5.1.1.-</ecNumber>
    </recommendedName>
</protein>